<protein>
    <submittedName>
        <fullName evidence="1">Uncharacterized protein</fullName>
    </submittedName>
</protein>
<dbReference type="SUPFAM" id="SSF48403">
    <property type="entry name" value="Ankyrin repeat"/>
    <property type="match status" value="1"/>
</dbReference>
<gene>
    <name evidence="1" type="ORF">SS50377_25571</name>
</gene>
<dbReference type="AlphaFoldDB" id="A0A9P8LSM8"/>
<name>A0A9P8LSM8_9EUKA</name>
<dbReference type="KEGG" id="ssao:94299594"/>
<dbReference type="Proteomes" id="UP000018208">
    <property type="component" value="Unassembled WGS sequence"/>
</dbReference>
<comment type="caution">
    <text evidence="1">The sequence shown here is derived from an EMBL/GenBank/DDBJ whole genome shotgun (WGS) entry which is preliminary data.</text>
</comment>
<reference evidence="1 2" key="1">
    <citation type="journal article" date="2014" name="PLoS Genet.">
        <title>The Genome of Spironucleus salmonicida Highlights a Fish Pathogen Adapted to Fluctuating Environments.</title>
        <authorList>
            <person name="Xu F."/>
            <person name="Jerlstrom-Hultqvist J."/>
            <person name="Einarsson E."/>
            <person name="Astvaldsson A."/>
            <person name="Svard S.G."/>
            <person name="Andersson J.O."/>
        </authorList>
    </citation>
    <scope>NUCLEOTIDE SEQUENCE [LARGE SCALE GENOMIC DNA]</scope>
    <source>
        <strain evidence="1 2">ATCC 50377</strain>
    </source>
</reference>
<keyword evidence="2" id="KW-1185">Reference proteome</keyword>
<dbReference type="GeneID" id="94299594"/>
<accession>A0A9P8LSM8</accession>
<evidence type="ECO:0000313" key="1">
    <source>
        <dbReference type="EMBL" id="KAH0573451.1"/>
    </source>
</evidence>
<sequence>MHQRNFINSAINNQLNFVNKNHIGWINQQDNRKTNVKRKIIQSLTPFTYTIYYQLEDQLVYILDKYFKAIDFVFHETVTLIDQHNQPFLLIRGQNILNLAVITGNFKIYQILYNFASCNAFIQFPLKHTPLHITANMNCDFQQQLLDSSIMNQYLNIKSEIQDQNPLQIALGRNNFQFFIDITQIHMNQQNKEILIEFLKKTMQVPQLDVLRNIFLQENSEILE</sequence>
<dbReference type="RefSeq" id="XP_067764224.1">
    <property type="nucleotide sequence ID" value="XM_067909403.1"/>
</dbReference>
<evidence type="ECO:0000313" key="2">
    <source>
        <dbReference type="Proteomes" id="UP000018208"/>
    </source>
</evidence>
<dbReference type="Gene3D" id="1.25.40.20">
    <property type="entry name" value="Ankyrin repeat-containing domain"/>
    <property type="match status" value="1"/>
</dbReference>
<dbReference type="InterPro" id="IPR036770">
    <property type="entry name" value="Ankyrin_rpt-contain_sf"/>
</dbReference>
<dbReference type="EMBL" id="AUWU02000005">
    <property type="protein sequence ID" value="KAH0573451.1"/>
    <property type="molecule type" value="Genomic_DNA"/>
</dbReference>
<proteinExistence type="predicted"/>
<organism evidence="1 2">
    <name type="scientific">Spironucleus salmonicida</name>
    <dbReference type="NCBI Taxonomy" id="348837"/>
    <lineage>
        <taxon>Eukaryota</taxon>
        <taxon>Metamonada</taxon>
        <taxon>Diplomonadida</taxon>
        <taxon>Hexamitidae</taxon>
        <taxon>Hexamitinae</taxon>
        <taxon>Spironucleus</taxon>
    </lineage>
</organism>